<dbReference type="InterPro" id="IPR050097">
    <property type="entry name" value="Ferredoxin-NADP_redctase_2"/>
</dbReference>
<evidence type="ECO:0000259" key="3">
    <source>
        <dbReference type="Pfam" id="PF07992"/>
    </source>
</evidence>
<dbReference type="EMBL" id="JAHLFE010000030">
    <property type="protein sequence ID" value="MBU3843557.1"/>
    <property type="molecule type" value="Genomic_DNA"/>
</dbReference>
<organism evidence="4 5">
    <name type="scientific">Candidatus Anaerobiospirillum pullicola</name>
    <dbReference type="NCBI Taxonomy" id="2838451"/>
    <lineage>
        <taxon>Bacteria</taxon>
        <taxon>Pseudomonadati</taxon>
        <taxon>Pseudomonadota</taxon>
        <taxon>Gammaproteobacteria</taxon>
        <taxon>Aeromonadales</taxon>
        <taxon>Succinivibrionaceae</taxon>
        <taxon>Anaerobiospirillum</taxon>
    </lineage>
</organism>
<gene>
    <name evidence="4" type="ORF">H9847_01600</name>
</gene>
<dbReference type="PANTHER" id="PTHR48105">
    <property type="entry name" value="THIOREDOXIN REDUCTASE 1-RELATED-RELATED"/>
    <property type="match status" value="1"/>
</dbReference>
<dbReference type="Pfam" id="PF07992">
    <property type="entry name" value="Pyr_redox_2"/>
    <property type="match status" value="1"/>
</dbReference>
<keyword evidence="2" id="KW-0560">Oxidoreductase</keyword>
<evidence type="ECO:0000313" key="4">
    <source>
        <dbReference type="EMBL" id="MBU3843557.1"/>
    </source>
</evidence>
<dbReference type="InterPro" id="IPR023753">
    <property type="entry name" value="FAD/NAD-binding_dom"/>
</dbReference>
<dbReference type="GO" id="GO:0016491">
    <property type="term" value="F:oxidoreductase activity"/>
    <property type="evidence" value="ECO:0007669"/>
    <property type="project" value="UniProtKB-KW"/>
</dbReference>
<comment type="caution">
    <text evidence="4">The sequence shown here is derived from an EMBL/GenBank/DDBJ whole genome shotgun (WGS) entry which is preliminary data.</text>
</comment>
<keyword evidence="1" id="KW-0285">Flavoprotein</keyword>
<dbReference type="Gene3D" id="3.50.50.60">
    <property type="entry name" value="FAD/NAD(P)-binding domain"/>
    <property type="match status" value="2"/>
</dbReference>
<accession>A0A948TF22</accession>
<evidence type="ECO:0000256" key="1">
    <source>
        <dbReference type="ARBA" id="ARBA00022630"/>
    </source>
</evidence>
<sequence length="310" mass="33203">MEKVVIIGSGPAACTAAIYCARAELKPVMVMGFEEGGQLTTTPEVGNWPGALGDPSGFDLMHQMLKHVQELPVTLEHDVVQSVDFSDPEHKKLKLSGGKEIETKAVIVATGARARYLEIPSEAKFKGKGVSACATCDGMFFRNKVVAVIGGGSVAFIEALFLTNLCSKVYLIHRREGFRAEQVLVERINEQVKAGKVELVLNAKVQEYVGDDLLSGIVLDVKGERREIPLNGVFVAIGHQPATEIFKGQVDMDDAGYLKVNRLLPPATATSCPGVFAAGDCAYPYYHQAIVAAGAGCQAALDAEHYILGL</sequence>
<dbReference type="InterPro" id="IPR036188">
    <property type="entry name" value="FAD/NAD-bd_sf"/>
</dbReference>
<name>A0A948TF22_9GAMM</name>
<dbReference type="SUPFAM" id="SSF51905">
    <property type="entry name" value="FAD/NAD(P)-binding domain"/>
    <property type="match status" value="1"/>
</dbReference>
<evidence type="ECO:0000256" key="2">
    <source>
        <dbReference type="ARBA" id="ARBA00023002"/>
    </source>
</evidence>
<dbReference type="AlphaFoldDB" id="A0A948TF22"/>
<protein>
    <submittedName>
        <fullName evidence="4">FAD-dependent oxidoreductase</fullName>
    </submittedName>
</protein>
<dbReference type="PRINTS" id="PR00368">
    <property type="entry name" value="FADPNR"/>
</dbReference>
<proteinExistence type="predicted"/>
<reference evidence="4" key="2">
    <citation type="submission" date="2021-04" db="EMBL/GenBank/DDBJ databases">
        <authorList>
            <person name="Gilroy R."/>
        </authorList>
    </citation>
    <scope>NUCLEOTIDE SEQUENCE</scope>
    <source>
        <strain evidence="4">378</strain>
    </source>
</reference>
<dbReference type="Proteomes" id="UP000733611">
    <property type="component" value="Unassembled WGS sequence"/>
</dbReference>
<reference evidence="4" key="1">
    <citation type="journal article" date="2021" name="PeerJ">
        <title>Extensive microbial diversity within the chicken gut microbiome revealed by metagenomics and culture.</title>
        <authorList>
            <person name="Gilroy R."/>
            <person name="Ravi A."/>
            <person name="Getino M."/>
            <person name="Pursley I."/>
            <person name="Horton D.L."/>
            <person name="Alikhan N.F."/>
            <person name="Baker D."/>
            <person name="Gharbi K."/>
            <person name="Hall N."/>
            <person name="Watson M."/>
            <person name="Adriaenssens E.M."/>
            <person name="Foster-Nyarko E."/>
            <person name="Jarju S."/>
            <person name="Secka A."/>
            <person name="Antonio M."/>
            <person name="Oren A."/>
            <person name="Chaudhuri R.R."/>
            <person name="La Ragione R."/>
            <person name="Hildebrand F."/>
            <person name="Pallen M.J."/>
        </authorList>
    </citation>
    <scope>NUCLEOTIDE SEQUENCE</scope>
    <source>
        <strain evidence="4">378</strain>
    </source>
</reference>
<evidence type="ECO:0000313" key="5">
    <source>
        <dbReference type="Proteomes" id="UP000733611"/>
    </source>
</evidence>
<feature type="domain" description="FAD/NAD(P)-binding" evidence="3">
    <location>
        <begin position="3"/>
        <end position="296"/>
    </location>
</feature>
<dbReference type="PRINTS" id="PR00469">
    <property type="entry name" value="PNDRDTASEII"/>
</dbReference>